<gene>
    <name evidence="1" type="ORF">Tco_1124210</name>
</gene>
<name>A0ABQ5J6Y8_9ASTR</name>
<proteinExistence type="predicted"/>
<organism evidence="1 2">
    <name type="scientific">Tanacetum coccineum</name>
    <dbReference type="NCBI Taxonomy" id="301880"/>
    <lineage>
        <taxon>Eukaryota</taxon>
        <taxon>Viridiplantae</taxon>
        <taxon>Streptophyta</taxon>
        <taxon>Embryophyta</taxon>
        <taxon>Tracheophyta</taxon>
        <taxon>Spermatophyta</taxon>
        <taxon>Magnoliopsida</taxon>
        <taxon>eudicotyledons</taxon>
        <taxon>Gunneridae</taxon>
        <taxon>Pentapetalae</taxon>
        <taxon>asterids</taxon>
        <taxon>campanulids</taxon>
        <taxon>Asterales</taxon>
        <taxon>Asteraceae</taxon>
        <taxon>Asteroideae</taxon>
        <taxon>Anthemideae</taxon>
        <taxon>Anthemidinae</taxon>
        <taxon>Tanacetum</taxon>
    </lineage>
</organism>
<protein>
    <submittedName>
        <fullName evidence="1">Uncharacterized protein</fullName>
    </submittedName>
</protein>
<reference evidence="1" key="1">
    <citation type="journal article" date="2022" name="Int. J. Mol. Sci.">
        <title>Draft Genome of Tanacetum Coccineum: Genomic Comparison of Closely Related Tanacetum-Family Plants.</title>
        <authorList>
            <person name="Yamashiro T."/>
            <person name="Shiraishi A."/>
            <person name="Nakayama K."/>
            <person name="Satake H."/>
        </authorList>
    </citation>
    <scope>NUCLEOTIDE SEQUENCE</scope>
</reference>
<dbReference type="Proteomes" id="UP001151760">
    <property type="component" value="Unassembled WGS sequence"/>
</dbReference>
<evidence type="ECO:0000313" key="2">
    <source>
        <dbReference type="Proteomes" id="UP001151760"/>
    </source>
</evidence>
<accession>A0ABQ5J6Y8</accession>
<evidence type="ECO:0000313" key="1">
    <source>
        <dbReference type="EMBL" id="GJU07780.1"/>
    </source>
</evidence>
<reference evidence="1" key="2">
    <citation type="submission" date="2022-01" db="EMBL/GenBank/DDBJ databases">
        <authorList>
            <person name="Yamashiro T."/>
            <person name="Shiraishi A."/>
            <person name="Satake H."/>
            <person name="Nakayama K."/>
        </authorList>
    </citation>
    <scope>NUCLEOTIDE SEQUENCE</scope>
</reference>
<dbReference type="EMBL" id="BQNB010021572">
    <property type="protein sequence ID" value="GJU07780.1"/>
    <property type="molecule type" value="Genomic_DNA"/>
</dbReference>
<comment type="caution">
    <text evidence="1">The sequence shown here is derived from an EMBL/GenBank/DDBJ whole genome shotgun (WGS) entry which is preliminary data.</text>
</comment>
<keyword evidence="2" id="KW-1185">Reference proteome</keyword>
<sequence length="85" mass="10481">MFNFDEVRVERLVKDCLVEYELEQEDEIEEVIVVKRLFFSKLVLPRFVVFLRSLEGDMNKTLRIKSIRSEEEMMKMRNEEDEWFK</sequence>